<gene>
    <name evidence="2" type="ORF">CYLTODRAFT_430781</name>
</gene>
<keyword evidence="3" id="KW-1185">Reference proteome</keyword>
<evidence type="ECO:0000259" key="1">
    <source>
        <dbReference type="Pfam" id="PF12697"/>
    </source>
</evidence>
<dbReference type="Pfam" id="PF12697">
    <property type="entry name" value="Abhydrolase_6"/>
    <property type="match status" value="1"/>
</dbReference>
<accession>A0A0D7BGD2</accession>
<dbReference type="SUPFAM" id="SSF53474">
    <property type="entry name" value="alpha/beta-Hydrolases"/>
    <property type="match status" value="1"/>
</dbReference>
<evidence type="ECO:0000313" key="2">
    <source>
        <dbReference type="EMBL" id="KIY68701.1"/>
    </source>
</evidence>
<dbReference type="InterPro" id="IPR050228">
    <property type="entry name" value="Carboxylesterase_BioH"/>
</dbReference>
<dbReference type="OrthoDB" id="94039at2759"/>
<dbReference type="InterPro" id="IPR000073">
    <property type="entry name" value="AB_hydrolase_1"/>
</dbReference>
<reference evidence="2 3" key="1">
    <citation type="journal article" date="2015" name="Fungal Genet. Biol.">
        <title>Evolution of novel wood decay mechanisms in Agaricales revealed by the genome sequences of Fistulina hepatica and Cylindrobasidium torrendii.</title>
        <authorList>
            <person name="Floudas D."/>
            <person name="Held B.W."/>
            <person name="Riley R."/>
            <person name="Nagy L.G."/>
            <person name="Koehler G."/>
            <person name="Ransdell A.S."/>
            <person name="Younus H."/>
            <person name="Chow J."/>
            <person name="Chiniquy J."/>
            <person name="Lipzen A."/>
            <person name="Tritt A."/>
            <person name="Sun H."/>
            <person name="Haridas S."/>
            <person name="LaButti K."/>
            <person name="Ohm R.A."/>
            <person name="Kues U."/>
            <person name="Blanchette R.A."/>
            <person name="Grigoriev I.V."/>
            <person name="Minto R.E."/>
            <person name="Hibbett D.S."/>
        </authorList>
    </citation>
    <scope>NUCLEOTIDE SEQUENCE [LARGE SCALE GENOMIC DNA]</scope>
    <source>
        <strain evidence="2 3">FP15055 ss-10</strain>
    </source>
</reference>
<proteinExistence type="predicted"/>
<dbReference type="InterPro" id="IPR029058">
    <property type="entry name" value="AB_hydrolase_fold"/>
</dbReference>
<organism evidence="2 3">
    <name type="scientific">Cylindrobasidium torrendii FP15055 ss-10</name>
    <dbReference type="NCBI Taxonomy" id="1314674"/>
    <lineage>
        <taxon>Eukaryota</taxon>
        <taxon>Fungi</taxon>
        <taxon>Dikarya</taxon>
        <taxon>Basidiomycota</taxon>
        <taxon>Agaricomycotina</taxon>
        <taxon>Agaricomycetes</taxon>
        <taxon>Agaricomycetidae</taxon>
        <taxon>Agaricales</taxon>
        <taxon>Marasmiineae</taxon>
        <taxon>Physalacriaceae</taxon>
        <taxon>Cylindrobasidium</taxon>
    </lineage>
</organism>
<feature type="domain" description="AB hydrolase-1" evidence="1">
    <location>
        <begin position="192"/>
        <end position="425"/>
    </location>
</feature>
<dbReference type="PANTHER" id="PTHR43194">
    <property type="entry name" value="HYDROLASE ALPHA/BETA FOLD FAMILY"/>
    <property type="match status" value="1"/>
</dbReference>
<dbReference type="PANTHER" id="PTHR43194:SF2">
    <property type="entry name" value="PEROXISOMAL MEMBRANE PROTEIN LPX1"/>
    <property type="match status" value="1"/>
</dbReference>
<dbReference type="STRING" id="1314674.A0A0D7BGD2"/>
<name>A0A0D7BGD2_9AGAR</name>
<keyword evidence="2" id="KW-0378">Hydrolase</keyword>
<dbReference type="Gene3D" id="3.40.50.1820">
    <property type="entry name" value="alpha/beta hydrolase"/>
    <property type="match status" value="1"/>
</dbReference>
<sequence length="442" mass="49000">MTRDAYEYSQPDLPANVEYPNYPPLAAFEVPPLPATLPSPITPTQWAHSTHLVPGAYPRMSAPSALPDMGILTQPLSKGARKVAVAKAEAALRDLGGQELDDPSWPRLRRTVLWISLNRYVRHNHDGQGVTLFIAHANAMNKEIYEPMIRHLLSMPKHNISEIWVWEAANTGDSALLNAGKLDTMFHMREAVRDLVHFLEFYLPSSLTLDLPTHLVRRTSSTRASRQVIAVGNSSGGAVCTVAALHRPALFHSLVLIDPVILLFTISKSPMGTKETRPNFMTLNALSRRDSWASKAEAFAQMQRSPLLGRWDPDALRAYVEHGLHEALDGTIRLKMSPLLEAIGFSETWTVSEEAFLGLYRGELEERIQLRWIVPCRHSAEIEGPMGKGQTASRVWVRANGRSSNVIIEGAGHLIPQEKPQEVAEELAAFVQASFGQVASKL</sequence>
<evidence type="ECO:0000313" key="3">
    <source>
        <dbReference type="Proteomes" id="UP000054007"/>
    </source>
</evidence>
<dbReference type="EMBL" id="KN880497">
    <property type="protein sequence ID" value="KIY68701.1"/>
    <property type="molecule type" value="Genomic_DNA"/>
</dbReference>
<dbReference type="AlphaFoldDB" id="A0A0D7BGD2"/>
<dbReference type="Proteomes" id="UP000054007">
    <property type="component" value="Unassembled WGS sequence"/>
</dbReference>
<dbReference type="GO" id="GO:0016787">
    <property type="term" value="F:hydrolase activity"/>
    <property type="evidence" value="ECO:0007669"/>
    <property type="project" value="UniProtKB-KW"/>
</dbReference>
<protein>
    <submittedName>
        <fullName evidence="2">Alpha/beta-hydrolase</fullName>
    </submittedName>
</protein>